<dbReference type="PANTHER" id="PTHR43046">
    <property type="entry name" value="GDP-MANNOSE MANNOSYL HYDROLASE"/>
    <property type="match status" value="1"/>
</dbReference>
<name>A0A847UGF5_9EURY</name>
<accession>A0A847UGF5</accession>
<evidence type="ECO:0000256" key="2">
    <source>
        <dbReference type="ARBA" id="ARBA00022801"/>
    </source>
</evidence>
<dbReference type="GO" id="GO:0016787">
    <property type="term" value="F:hydrolase activity"/>
    <property type="evidence" value="ECO:0007669"/>
    <property type="project" value="UniProtKB-KW"/>
</dbReference>
<dbReference type="InterPro" id="IPR000086">
    <property type="entry name" value="NUDIX_hydrolase_dom"/>
</dbReference>
<sequence length="159" mass="17720">METTRHFVATVYVVESGAVALHEHDKLDMWLPPGGHIDRDELPHEAALRETSEELGFDVALLAPEGDLESETARSIPQPQHFLLEDINVTDEGVGHQHVDFIFYGEAPHREIDPEPGEQPAGDWEWFTAAALRNRDDLPADVAEVGQRAIETVESEHNA</sequence>
<evidence type="ECO:0000259" key="3">
    <source>
        <dbReference type="PROSITE" id="PS51462"/>
    </source>
</evidence>
<dbReference type="CDD" id="cd03674">
    <property type="entry name" value="NUDIX_Hydrolase"/>
    <property type="match status" value="1"/>
</dbReference>
<dbReference type="Pfam" id="PF00293">
    <property type="entry name" value="NUDIX"/>
    <property type="match status" value="1"/>
</dbReference>
<evidence type="ECO:0000256" key="1">
    <source>
        <dbReference type="ARBA" id="ARBA00001946"/>
    </source>
</evidence>
<dbReference type="AlphaFoldDB" id="A0A847UGF5"/>
<reference evidence="4" key="1">
    <citation type="submission" date="2019-12" db="EMBL/GenBank/DDBJ databases">
        <title>Whole-genome sequence of Halomicrobium mukohataei pws1.</title>
        <authorList>
            <person name="Verma D.K."/>
            <person name="Gopal K."/>
            <person name="Prasad E.S."/>
        </authorList>
    </citation>
    <scope>NUCLEOTIDE SEQUENCE</scope>
    <source>
        <strain evidence="4">Pws1</strain>
    </source>
</reference>
<evidence type="ECO:0000313" key="5">
    <source>
        <dbReference type="Proteomes" id="UP000608662"/>
    </source>
</evidence>
<evidence type="ECO:0000313" key="4">
    <source>
        <dbReference type="EMBL" id="NLV10291.1"/>
    </source>
</evidence>
<dbReference type="PROSITE" id="PS51462">
    <property type="entry name" value="NUDIX"/>
    <property type="match status" value="1"/>
</dbReference>
<dbReference type="Proteomes" id="UP000608662">
    <property type="component" value="Unassembled WGS sequence"/>
</dbReference>
<gene>
    <name evidence="4" type="ORF">GOC74_10150</name>
</gene>
<dbReference type="PANTHER" id="PTHR43046:SF14">
    <property type="entry name" value="MUTT_NUDIX FAMILY PROTEIN"/>
    <property type="match status" value="1"/>
</dbReference>
<proteinExistence type="predicted"/>
<dbReference type="EMBL" id="WOYG01000001">
    <property type="protein sequence ID" value="NLV10291.1"/>
    <property type="molecule type" value="Genomic_DNA"/>
</dbReference>
<keyword evidence="2" id="KW-0378">Hydrolase</keyword>
<comment type="caution">
    <text evidence="4">The sequence shown here is derived from an EMBL/GenBank/DDBJ whole genome shotgun (WGS) entry which is preliminary data.</text>
</comment>
<dbReference type="InterPro" id="IPR020084">
    <property type="entry name" value="NUDIX_hydrolase_CS"/>
</dbReference>
<dbReference type="PROSITE" id="PS00893">
    <property type="entry name" value="NUDIX_BOX"/>
    <property type="match status" value="1"/>
</dbReference>
<dbReference type="RefSeq" id="WP_170094004.1">
    <property type="nucleotide sequence ID" value="NZ_WOYG01000001.1"/>
</dbReference>
<dbReference type="Gene3D" id="3.90.79.10">
    <property type="entry name" value="Nucleoside Triphosphate Pyrophosphohydrolase"/>
    <property type="match status" value="1"/>
</dbReference>
<organism evidence="4 5">
    <name type="scientific">Halomicrobium mukohataei</name>
    <dbReference type="NCBI Taxonomy" id="57705"/>
    <lineage>
        <taxon>Archaea</taxon>
        <taxon>Methanobacteriati</taxon>
        <taxon>Methanobacteriota</taxon>
        <taxon>Stenosarchaea group</taxon>
        <taxon>Halobacteria</taxon>
        <taxon>Halobacteriales</taxon>
        <taxon>Haloarculaceae</taxon>
        <taxon>Halomicrobium</taxon>
    </lineage>
</organism>
<dbReference type="SUPFAM" id="SSF55811">
    <property type="entry name" value="Nudix"/>
    <property type="match status" value="1"/>
</dbReference>
<dbReference type="InterPro" id="IPR015797">
    <property type="entry name" value="NUDIX_hydrolase-like_dom_sf"/>
</dbReference>
<protein>
    <submittedName>
        <fullName evidence="4">NUDIX domain-containing protein</fullName>
    </submittedName>
</protein>
<feature type="domain" description="Nudix hydrolase" evidence="3">
    <location>
        <begin position="4"/>
        <end position="151"/>
    </location>
</feature>
<comment type="cofactor">
    <cofactor evidence="1">
        <name>Mg(2+)</name>
        <dbReference type="ChEBI" id="CHEBI:18420"/>
    </cofactor>
</comment>
<dbReference type="OrthoDB" id="45616at2157"/>